<keyword evidence="3" id="KW-0677">Repeat</keyword>
<proteinExistence type="predicted"/>
<dbReference type="PANTHER" id="PTHR24113:SF12">
    <property type="entry name" value="RAN GTPASE-ACTIVATING PROTEIN 1"/>
    <property type="match status" value="1"/>
</dbReference>
<dbReference type="GO" id="GO:0005096">
    <property type="term" value="F:GTPase activator activity"/>
    <property type="evidence" value="ECO:0007669"/>
    <property type="project" value="UniProtKB-KW"/>
</dbReference>
<organism evidence="4 5">
    <name type="scientific">Hermanssonia centrifuga</name>
    <dbReference type="NCBI Taxonomy" id="98765"/>
    <lineage>
        <taxon>Eukaryota</taxon>
        <taxon>Fungi</taxon>
        <taxon>Dikarya</taxon>
        <taxon>Basidiomycota</taxon>
        <taxon>Agaricomycotina</taxon>
        <taxon>Agaricomycetes</taxon>
        <taxon>Polyporales</taxon>
        <taxon>Meruliaceae</taxon>
        <taxon>Hermanssonia</taxon>
    </lineage>
</organism>
<name>A0A2R6S5E5_9APHY</name>
<dbReference type="OrthoDB" id="120976at2759"/>
<dbReference type="Gene3D" id="3.80.10.10">
    <property type="entry name" value="Ribonuclease Inhibitor"/>
    <property type="match status" value="1"/>
</dbReference>
<evidence type="ECO:0000256" key="2">
    <source>
        <dbReference type="ARBA" id="ARBA00022614"/>
    </source>
</evidence>
<dbReference type="InterPro" id="IPR032675">
    <property type="entry name" value="LRR_dom_sf"/>
</dbReference>
<evidence type="ECO:0000256" key="1">
    <source>
        <dbReference type="ARBA" id="ARBA00022468"/>
    </source>
</evidence>
<evidence type="ECO:0000313" key="4">
    <source>
        <dbReference type="EMBL" id="PSS37439.1"/>
    </source>
</evidence>
<evidence type="ECO:0008006" key="6">
    <source>
        <dbReference type="Google" id="ProtNLM"/>
    </source>
</evidence>
<dbReference type="GO" id="GO:0031267">
    <property type="term" value="F:small GTPase binding"/>
    <property type="evidence" value="ECO:0007669"/>
    <property type="project" value="TreeGrafter"/>
</dbReference>
<dbReference type="SMART" id="SM00368">
    <property type="entry name" value="LRR_RI"/>
    <property type="match status" value="2"/>
</dbReference>
<dbReference type="GO" id="GO:0005829">
    <property type="term" value="C:cytosol"/>
    <property type="evidence" value="ECO:0007669"/>
    <property type="project" value="TreeGrafter"/>
</dbReference>
<dbReference type="InterPro" id="IPR027038">
    <property type="entry name" value="RanGap"/>
</dbReference>
<dbReference type="Pfam" id="PF13516">
    <property type="entry name" value="LRR_6"/>
    <property type="match status" value="1"/>
</dbReference>
<dbReference type="InterPro" id="IPR001611">
    <property type="entry name" value="Leu-rich_rpt"/>
</dbReference>
<dbReference type="STRING" id="98765.A0A2R6S5E5"/>
<keyword evidence="2" id="KW-0433">Leucine-rich repeat</keyword>
<dbReference type="GO" id="GO:0005634">
    <property type="term" value="C:nucleus"/>
    <property type="evidence" value="ECO:0007669"/>
    <property type="project" value="TreeGrafter"/>
</dbReference>
<dbReference type="GO" id="GO:0006913">
    <property type="term" value="P:nucleocytoplasmic transport"/>
    <property type="evidence" value="ECO:0007669"/>
    <property type="project" value="TreeGrafter"/>
</dbReference>
<evidence type="ECO:0000256" key="3">
    <source>
        <dbReference type="ARBA" id="ARBA00022737"/>
    </source>
</evidence>
<accession>A0A2R6S5E5</accession>
<gene>
    <name evidence="4" type="ORF">PHLCEN_2v646</name>
</gene>
<comment type="caution">
    <text evidence="4">The sequence shown here is derived from an EMBL/GenBank/DDBJ whole genome shotgun (WGS) entry which is preliminary data.</text>
</comment>
<dbReference type="AlphaFoldDB" id="A0A2R6S5E5"/>
<sequence>MKSFTKSPSRIWSLCGVIYEERVGSDQIEMDVRDREQRKVGFAGPSMFAKSKAFSLAERRHVSFSPDAKLFGIEELFEYLCSADGRRYPISEIDLHTTGVGDRALSKIARYLESNTTLKVLSLQHNDFGSQSLEAVSSFVTAINQSRLRKLILSSFEWGELFVPHILDNLNTPYLHELGLAMTGLSFASAPSIVAYLTSPRCNLKVLRLSANKLGYRGMRHILYAMEHNYSLVILELHGNLMEEGDLEEDNPSGLLSKWRVLIQKRNAHFQMVVEIEALSLLRHSRILLLGHEKLETVPSPLHLPMELQLHVLSFLAPSLSESQRLRVFNYASSTSTLPPLLPPLIGSECLRDPAALPMFPGGLVGTPAVGACESGKCMGSGNSVICRRETARSEWLMAVGCHVYIPEPSTLLTLAADSR</sequence>
<keyword evidence="1" id="KW-0343">GTPase activation</keyword>
<dbReference type="Proteomes" id="UP000186601">
    <property type="component" value="Unassembled WGS sequence"/>
</dbReference>
<keyword evidence="5" id="KW-1185">Reference proteome</keyword>
<dbReference type="SUPFAM" id="SSF52047">
    <property type="entry name" value="RNI-like"/>
    <property type="match status" value="1"/>
</dbReference>
<dbReference type="PANTHER" id="PTHR24113">
    <property type="entry name" value="RAN GTPASE-ACTIVATING PROTEIN 1"/>
    <property type="match status" value="1"/>
</dbReference>
<dbReference type="GO" id="GO:0048471">
    <property type="term" value="C:perinuclear region of cytoplasm"/>
    <property type="evidence" value="ECO:0007669"/>
    <property type="project" value="TreeGrafter"/>
</dbReference>
<evidence type="ECO:0000313" key="5">
    <source>
        <dbReference type="Proteomes" id="UP000186601"/>
    </source>
</evidence>
<protein>
    <recommendedName>
        <fullName evidence="6">RNI-like protein</fullName>
    </recommendedName>
</protein>
<dbReference type="EMBL" id="MLYV02000042">
    <property type="protein sequence ID" value="PSS37439.1"/>
    <property type="molecule type" value="Genomic_DNA"/>
</dbReference>
<reference evidence="4 5" key="1">
    <citation type="submission" date="2018-02" db="EMBL/GenBank/DDBJ databases">
        <title>Genome sequence of the basidiomycete white-rot fungus Phlebia centrifuga.</title>
        <authorList>
            <person name="Granchi Z."/>
            <person name="Peng M."/>
            <person name="de Vries R.P."/>
            <person name="Hilden K."/>
            <person name="Makela M.R."/>
            <person name="Grigoriev I."/>
            <person name="Riley R."/>
        </authorList>
    </citation>
    <scope>NUCLEOTIDE SEQUENCE [LARGE SCALE GENOMIC DNA]</scope>
    <source>
        <strain evidence="4 5">FBCC195</strain>
    </source>
</reference>